<sequence>MAQPEFVSRQMSSHHEAATEISLNFARKQHYTLHELWSLIF</sequence>
<dbReference type="HOGENOM" id="CLU_3269106_0_0_7"/>
<evidence type="ECO:0000313" key="2">
    <source>
        <dbReference type="Proteomes" id="UP000005778"/>
    </source>
</evidence>
<protein>
    <submittedName>
        <fullName evidence="1">Uncharacterized protein</fullName>
    </submittedName>
</protein>
<organism evidence="1 2">
    <name type="scientific">Desulfobacter postgatei 2ac9</name>
    <dbReference type="NCBI Taxonomy" id="879212"/>
    <lineage>
        <taxon>Bacteria</taxon>
        <taxon>Pseudomonadati</taxon>
        <taxon>Thermodesulfobacteriota</taxon>
        <taxon>Desulfobacteria</taxon>
        <taxon>Desulfobacterales</taxon>
        <taxon>Desulfobacteraceae</taxon>
        <taxon>Desulfobacter</taxon>
    </lineage>
</organism>
<reference evidence="1 2" key="1">
    <citation type="submission" date="2011-09" db="EMBL/GenBank/DDBJ databases">
        <authorList>
            <consortium name="US DOE Joint Genome Institute (JGI-PGF)"/>
            <person name="Lucas S."/>
            <person name="Han J."/>
            <person name="Lapidus A."/>
            <person name="Cheng J.-F."/>
            <person name="Goodwin L."/>
            <person name="Pitluck S."/>
            <person name="Peters L."/>
            <person name="Land M.L."/>
            <person name="Hauser L."/>
            <person name="Orellana R."/>
            <person name="Lovley D."/>
            <person name="Woyke T.J."/>
        </authorList>
    </citation>
    <scope>NUCLEOTIDE SEQUENCE [LARGE SCALE GENOMIC DNA]</scope>
    <source>
        <strain evidence="1 2">2ac9</strain>
    </source>
</reference>
<dbReference type="AlphaFoldDB" id="I5B7F4"/>
<reference evidence="1 2" key="2">
    <citation type="submission" date="2012-02" db="EMBL/GenBank/DDBJ databases">
        <title>Improved High-Quality Draft sequence of Desulfobacter postgatei 2ac9.</title>
        <authorList>
            <consortium name="US DOE Joint Genome Institute"/>
            <person name="Lucas S."/>
            <person name="Han J."/>
            <person name="Lapidus A."/>
            <person name="Cheng J.-F."/>
            <person name="Goodwin L."/>
            <person name="Pitluck S."/>
            <person name="Peters L."/>
            <person name="Ovchinnikova G."/>
            <person name="Held B."/>
            <person name="Detter J.C."/>
            <person name="Han C."/>
            <person name="Tapia R."/>
            <person name="Land M."/>
            <person name="Hauser L."/>
            <person name="Kyrpides N."/>
            <person name="Ivanova N."/>
            <person name="Pagani I."/>
            <person name="Orellana R."/>
            <person name="Lovley D."/>
            <person name="Woyke T."/>
        </authorList>
    </citation>
    <scope>NUCLEOTIDE SEQUENCE [LARGE SCALE GENOMIC DNA]</scope>
    <source>
        <strain evidence="1 2">2ac9</strain>
    </source>
</reference>
<evidence type="ECO:0000313" key="1">
    <source>
        <dbReference type="EMBL" id="EIM65417.1"/>
    </source>
</evidence>
<dbReference type="Proteomes" id="UP000005778">
    <property type="component" value="Chromosome"/>
</dbReference>
<accession>I5B7F4</accession>
<proteinExistence type="predicted"/>
<name>I5B7F4_9BACT</name>
<dbReference type="EMBL" id="CM001488">
    <property type="protein sequence ID" value="EIM65417.1"/>
    <property type="molecule type" value="Genomic_DNA"/>
</dbReference>
<keyword evidence="2" id="KW-1185">Reference proteome</keyword>
<gene>
    <name evidence="1" type="ORF">DespoDRAFT_03677</name>
</gene>
<dbReference type="STRING" id="879212.DespoDRAFT_03677"/>